<keyword evidence="1" id="KW-0812">Transmembrane</keyword>
<dbReference type="AlphaFoldDB" id="A0A1F7W936"/>
<accession>A0A1F7W936</accession>
<feature type="transmembrane region" description="Helical" evidence="1">
    <location>
        <begin position="95"/>
        <end position="113"/>
    </location>
</feature>
<feature type="transmembrane region" description="Helical" evidence="1">
    <location>
        <begin position="64"/>
        <end position="83"/>
    </location>
</feature>
<evidence type="ECO:0000313" key="3">
    <source>
        <dbReference type="Proteomes" id="UP000176501"/>
    </source>
</evidence>
<name>A0A1F7W936_9BACT</name>
<dbReference type="Proteomes" id="UP000176501">
    <property type="component" value="Unassembled WGS sequence"/>
</dbReference>
<keyword evidence="1" id="KW-1133">Transmembrane helix</keyword>
<comment type="caution">
    <text evidence="2">The sequence shown here is derived from an EMBL/GenBank/DDBJ whole genome shotgun (WGS) entry which is preliminary data.</text>
</comment>
<dbReference type="EMBL" id="MGFE01000008">
    <property type="protein sequence ID" value="OGL99279.1"/>
    <property type="molecule type" value="Genomic_DNA"/>
</dbReference>
<evidence type="ECO:0000313" key="2">
    <source>
        <dbReference type="EMBL" id="OGL99279.1"/>
    </source>
</evidence>
<reference evidence="2 3" key="1">
    <citation type="journal article" date="2016" name="Nat. Commun.">
        <title>Thousands of microbial genomes shed light on interconnected biogeochemical processes in an aquifer system.</title>
        <authorList>
            <person name="Anantharaman K."/>
            <person name="Brown C.T."/>
            <person name="Hug L.A."/>
            <person name="Sharon I."/>
            <person name="Castelle C.J."/>
            <person name="Probst A.J."/>
            <person name="Thomas B.C."/>
            <person name="Singh A."/>
            <person name="Wilkins M.J."/>
            <person name="Karaoz U."/>
            <person name="Brodie E.L."/>
            <person name="Williams K.H."/>
            <person name="Hubbard S.S."/>
            <person name="Banfield J.F."/>
        </authorList>
    </citation>
    <scope>NUCLEOTIDE SEQUENCE [LARGE SCALE GENOMIC DNA]</scope>
</reference>
<keyword evidence="1" id="KW-0472">Membrane</keyword>
<evidence type="ECO:0000256" key="1">
    <source>
        <dbReference type="SAM" id="Phobius"/>
    </source>
</evidence>
<gene>
    <name evidence="2" type="ORF">A2304_04625</name>
</gene>
<proteinExistence type="predicted"/>
<sequence>MSFDLRPLFSPSYWLTFDPPAVWAGAGRSLLVIFVGMIVASVVVRRVKIPRATDRHQATIYRKVVNLLFTMGFVGIILFFFSFQEIRLFGARFLYLLWIAGTVWWIVSIVRYAKKQVPEARRREIERFELEKYLPKKKK</sequence>
<feature type="transmembrane region" description="Helical" evidence="1">
    <location>
        <begin position="20"/>
        <end position="44"/>
    </location>
</feature>
<protein>
    <submittedName>
        <fullName evidence="2">Uncharacterized protein</fullName>
    </submittedName>
</protein>
<organism evidence="2 3">
    <name type="scientific">Candidatus Uhrbacteria bacterium RIFOXYB2_FULL_57_15</name>
    <dbReference type="NCBI Taxonomy" id="1802422"/>
    <lineage>
        <taxon>Bacteria</taxon>
        <taxon>Candidatus Uhriibacteriota</taxon>
    </lineage>
</organism>